<evidence type="ECO:0000256" key="4">
    <source>
        <dbReference type="ARBA" id="ARBA00022801"/>
    </source>
</evidence>
<dbReference type="GO" id="GO:0004386">
    <property type="term" value="F:helicase activity"/>
    <property type="evidence" value="ECO:0007669"/>
    <property type="project" value="UniProtKB-KW"/>
</dbReference>
<keyword evidence="2" id="KW-0547">Nucleotide-binding</keyword>
<evidence type="ECO:0000256" key="2">
    <source>
        <dbReference type="ARBA" id="ARBA00022741"/>
    </source>
</evidence>
<dbReference type="PROSITE" id="PS51193">
    <property type="entry name" value="HELICASE_ATP_BIND_2"/>
    <property type="match status" value="1"/>
</dbReference>
<evidence type="ECO:0000256" key="9">
    <source>
        <dbReference type="ARBA" id="ARBA00023204"/>
    </source>
</evidence>
<dbReference type="InterPro" id="IPR011604">
    <property type="entry name" value="PDDEXK-like_dom_sf"/>
</dbReference>
<dbReference type="EMBL" id="BEXA01000003">
    <property type="protein sequence ID" value="GAY73516.1"/>
    <property type="molecule type" value="Genomic_DNA"/>
</dbReference>
<organism evidence="11 12">
    <name type="scientific">Lentilactobacillus kosonis</name>
    <dbReference type="NCBI Taxonomy" id="2810561"/>
    <lineage>
        <taxon>Bacteria</taxon>
        <taxon>Bacillati</taxon>
        <taxon>Bacillota</taxon>
        <taxon>Bacilli</taxon>
        <taxon>Lactobacillales</taxon>
        <taxon>Lactobacillaceae</taxon>
        <taxon>Lentilactobacillus</taxon>
    </lineage>
</organism>
<evidence type="ECO:0000256" key="1">
    <source>
        <dbReference type="ARBA" id="ARBA00022722"/>
    </source>
</evidence>
<dbReference type="Gene3D" id="3.40.50.300">
    <property type="entry name" value="P-loop containing nucleotide triphosphate hydrolases"/>
    <property type="match status" value="1"/>
</dbReference>
<evidence type="ECO:0000256" key="3">
    <source>
        <dbReference type="ARBA" id="ARBA00022763"/>
    </source>
</evidence>
<name>A0A401FMH2_9LACO</name>
<keyword evidence="7" id="KW-0067">ATP-binding</keyword>
<sequence length="344" mass="39260">MTNIQIGIRTLIEFILKRGDLVPTSTSDNSMAAGSRIHRKIQKSRPLTYAAEVTLKTNFEYLGTNYEISGRADGINRTADEVLIEEIKTSDVKFSELNDNTLDLYWAQAKVYGYILMTTENLDHISLQLTYVQTPDEQITTTKIEYSKSAATSFFNELINEYKKWLKLRHDLNESRIASAKALKFPFPEYRPGQYDISKVVYKTIVNKKHLFLEAPTGTGKTVSTLFPAVKSMGEELINRIFYFTAKQSTRKVCEEAIELLTAKGLSLKSITLTAREQIIFPEEQDIVADQNPYMIGYYDRIKPAILDIINNEDQITKAIIQNYAKKHQVDPFEFSLDVSLFAT</sequence>
<comment type="caution">
    <text evidence="11">The sequence shown here is derived from an EMBL/GenBank/DDBJ whole genome shotgun (WGS) entry which is preliminary data.</text>
</comment>
<dbReference type="GO" id="GO:0005524">
    <property type="term" value="F:ATP binding"/>
    <property type="evidence" value="ECO:0007669"/>
    <property type="project" value="UniProtKB-KW"/>
</dbReference>
<dbReference type="AlphaFoldDB" id="A0A401FMH2"/>
<keyword evidence="9" id="KW-0234">DNA repair</keyword>
<evidence type="ECO:0000256" key="6">
    <source>
        <dbReference type="ARBA" id="ARBA00022839"/>
    </source>
</evidence>
<keyword evidence="8" id="KW-0238">DNA-binding</keyword>
<dbReference type="InterPro" id="IPR038726">
    <property type="entry name" value="PDDEXK_AddAB-type"/>
</dbReference>
<proteinExistence type="predicted"/>
<dbReference type="STRING" id="1138822.PL11_005240"/>
<gene>
    <name evidence="11" type="ORF">NBRC111893_1662</name>
</gene>
<keyword evidence="6" id="KW-0269">Exonuclease</keyword>
<dbReference type="Gene3D" id="3.90.320.10">
    <property type="match status" value="1"/>
</dbReference>
<evidence type="ECO:0000313" key="12">
    <source>
        <dbReference type="Proteomes" id="UP000286974"/>
    </source>
</evidence>
<evidence type="ECO:0000259" key="10">
    <source>
        <dbReference type="PROSITE" id="PS51193"/>
    </source>
</evidence>
<dbReference type="GO" id="GO:0003677">
    <property type="term" value="F:DNA binding"/>
    <property type="evidence" value="ECO:0007669"/>
    <property type="project" value="UniProtKB-KW"/>
</dbReference>
<dbReference type="GO" id="GO:0006281">
    <property type="term" value="P:DNA repair"/>
    <property type="evidence" value="ECO:0007669"/>
    <property type="project" value="UniProtKB-KW"/>
</dbReference>
<feature type="domain" description="Helicase ATP-binding" evidence="10">
    <location>
        <begin position="180"/>
        <end position="344"/>
    </location>
</feature>
<dbReference type="SUPFAM" id="SSF52540">
    <property type="entry name" value="P-loop containing nucleoside triphosphate hydrolases"/>
    <property type="match status" value="1"/>
</dbReference>
<evidence type="ECO:0000256" key="8">
    <source>
        <dbReference type="ARBA" id="ARBA00023125"/>
    </source>
</evidence>
<keyword evidence="3" id="KW-0227">DNA damage</keyword>
<keyword evidence="12" id="KW-1185">Reference proteome</keyword>
<dbReference type="Proteomes" id="UP000286974">
    <property type="component" value="Unassembled WGS sequence"/>
</dbReference>
<keyword evidence="4" id="KW-0378">Hydrolase</keyword>
<evidence type="ECO:0000256" key="7">
    <source>
        <dbReference type="ARBA" id="ARBA00022840"/>
    </source>
</evidence>
<accession>A0A401FMH2</accession>
<dbReference type="InterPro" id="IPR027417">
    <property type="entry name" value="P-loop_NTPase"/>
</dbReference>
<dbReference type="InterPro" id="IPR014013">
    <property type="entry name" value="Helic_SF1/SF2_ATP-bd_DinG/Rad3"/>
</dbReference>
<dbReference type="GO" id="GO:0004527">
    <property type="term" value="F:exonuclease activity"/>
    <property type="evidence" value="ECO:0007669"/>
    <property type="project" value="UniProtKB-KW"/>
</dbReference>
<keyword evidence="1" id="KW-0540">Nuclease</keyword>
<protein>
    <submittedName>
        <fullName evidence="11">DinG family ATP-dependent helicase CPE1197</fullName>
    </submittedName>
</protein>
<reference evidence="11 12" key="1">
    <citation type="submission" date="2017-11" db="EMBL/GenBank/DDBJ databases">
        <title>Draft Genome Sequence of Lactobacillus curieae NBRC 111893 isolated from Koso, a Japanese sugar-Vegetable Fermented Beverage.</title>
        <authorList>
            <person name="Chiou T.Y."/>
            <person name="Oshima K."/>
            <person name="Suda W."/>
            <person name="Hattori M."/>
            <person name="Takahashi T."/>
        </authorList>
    </citation>
    <scope>NUCLEOTIDE SEQUENCE [LARGE SCALE GENOMIC DNA]</scope>
    <source>
        <strain evidence="11 12">NBRC111893</strain>
    </source>
</reference>
<evidence type="ECO:0000256" key="5">
    <source>
        <dbReference type="ARBA" id="ARBA00022806"/>
    </source>
</evidence>
<evidence type="ECO:0000313" key="11">
    <source>
        <dbReference type="EMBL" id="GAY73516.1"/>
    </source>
</evidence>
<dbReference type="Pfam" id="PF12705">
    <property type="entry name" value="PDDEXK_1"/>
    <property type="match status" value="1"/>
</dbReference>
<keyword evidence="5 11" id="KW-0347">Helicase</keyword>